<accession>A0AAV5UTT4</accession>
<evidence type="ECO:0000256" key="1">
    <source>
        <dbReference type="SAM" id="MobiDB-lite"/>
    </source>
</evidence>
<comment type="caution">
    <text evidence="2">The sequence shown here is derived from an EMBL/GenBank/DDBJ whole genome shotgun (WGS) entry which is preliminary data.</text>
</comment>
<gene>
    <name evidence="2" type="ORF">PFISCL1PPCAC_950</name>
</gene>
<dbReference type="EMBL" id="BTSY01000001">
    <property type="protein sequence ID" value="GMT09653.1"/>
    <property type="molecule type" value="Genomic_DNA"/>
</dbReference>
<organism evidence="2 3">
    <name type="scientific">Pristionchus fissidentatus</name>
    <dbReference type="NCBI Taxonomy" id="1538716"/>
    <lineage>
        <taxon>Eukaryota</taxon>
        <taxon>Metazoa</taxon>
        <taxon>Ecdysozoa</taxon>
        <taxon>Nematoda</taxon>
        <taxon>Chromadorea</taxon>
        <taxon>Rhabditida</taxon>
        <taxon>Rhabditina</taxon>
        <taxon>Diplogasteromorpha</taxon>
        <taxon>Diplogasteroidea</taxon>
        <taxon>Neodiplogasteridae</taxon>
        <taxon>Pristionchus</taxon>
    </lineage>
</organism>
<evidence type="ECO:0000313" key="3">
    <source>
        <dbReference type="Proteomes" id="UP001432322"/>
    </source>
</evidence>
<dbReference type="AlphaFoldDB" id="A0AAV5UTT4"/>
<protein>
    <submittedName>
        <fullName evidence="2">Uncharacterized protein</fullName>
    </submittedName>
</protein>
<dbReference type="Proteomes" id="UP001432322">
    <property type="component" value="Unassembled WGS sequence"/>
</dbReference>
<feature type="region of interest" description="Disordered" evidence="1">
    <location>
        <begin position="1"/>
        <end position="32"/>
    </location>
</feature>
<sequence>RPAGRGTPSGPVFSGRITSRPASSRSNRISTKASSRFDASRVYYYCQPRLSPLNYAGTSMFPSKALKPEEEIVKEEEHGEKIEEDSSG</sequence>
<name>A0AAV5UTT4_9BILA</name>
<feature type="compositionally biased region" description="Polar residues" evidence="1">
    <location>
        <begin position="16"/>
        <end position="32"/>
    </location>
</feature>
<feature type="non-terminal residue" evidence="2">
    <location>
        <position position="1"/>
    </location>
</feature>
<reference evidence="2" key="1">
    <citation type="submission" date="2023-10" db="EMBL/GenBank/DDBJ databases">
        <title>Genome assembly of Pristionchus species.</title>
        <authorList>
            <person name="Yoshida K."/>
            <person name="Sommer R.J."/>
        </authorList>
    </citation>
    <scope>NUCLEOTIDE SEQUENCE</scope>
    <source>
        <strain evidence="2">RS5133</strain>
    </source>
</reference>
<proteinExistence type="predicted"/>
<keyword evidence="3" id="KW-1185">Reference proteome</keyword>
<evidence type="ECO:0000313" key="2">
    <source>
        <dbReference type="EMBL" id="GMT09653.1"/>
    </source>
</evidence>